<name>A0ABU6UP67_9FABA</name>
<dbReference type="Pfam" id="PF20167">
    <property type="entry name" value="Transposase_32"/>
    <property type="match status" value="1"/>
</dbReference>
<evidence type="ECO:0000259" key="2">
    <source>
        <dbReference type="Pfam" id="PF20167"/>
    </source>
</evidence>
<evidence type="ECO:0000313" key="3">
    <source>
        <dbReference type="EMBL" id="MED6162462.1"/>
    </source>
</evidence>
<comment type="caution">
    <text evidence="3">The sequence shown here is derived from an EMBL/GenBank/DDBJ whole genome shotgun (WGS) entry which is preliminary data.</text>
</comment>
<sequence length="231" mass="25984">MGTLDLTQVLATIAMHGMRWDSYNPKSDRVNNASFTPEARGWQRMIVCNMQPNMQPIKHHTTFSMNMALLIDTLITGGRINLTRIIRDFMYHAAMGASNQRLPFPFLITRLAAACEVVPSSEDKYLTIPGEDRDCPFGDRRGEKKKGHKGDIAQPPPPIPPPIHEPQAPPLTATAASSSTAPAPDPFQKTMKMLRLQENADQHPVYDLYSPSEHGISRPFAYIFLRIRAWY</sequence>
<dbReference type="Proteomes" id="UP001341840">
    <property type="component" value="Unassembled WGS sequence"/>
</dbReference>
<keyword evidence="4" id="KW-1185">Reference proteome</keyword>
<feature type="compositionally biased region" description="Low complexity" evidence="1">
    <location>
        <begin position="170"/>
        <end position="182"/>
    </location>
</feature>
<reference evidence="3 4" key="1">
    <citation type="journal article" date="2023" name="Plants (Basel)">
        <title>Bridging the Gap: Combining Genomics and Transcriptomics Approaches to Understand Stylosanthes scabra, an Orphan Legume from the Brazilian Caatinga.</title>
        <authorList>
            <person name="Ferreira-Neto J.R.C."/>
            <person name="da Silva M.D."/>
            <person name="Binneck E."/>
            <person name="de Melo N.F."/>
            <person name="da Silva R.H."/>
            <person name="de Melo A.L.T.M."/>
            <person name="Pandolfi V."/>
            <person name="Bustamante F.O."/>
            <person name="Brasileiro-Vidal A.C."/>
            <person name="Benko-Iseppon A.M."/>
        </authorList>
    </citation>
    <scope>NUCLEOTIDE SEQUENCE [LARGE SCALE GENOMIC DNA]</scope>
    <source>
        <tissue evidence="3">Leaves</tissue>
    </source>
</reference>
<feature type="region of interest" description="Disordered" evidence="1">
    <location>
        <begin position="129"/>
        <end position="186"/>
    </location>
</feature>
<dbReference type="EMBL" id="JASCZI010121630">
    <property type="protein sequence ID" value="MED6162462.1"/>
    <property type="molecule type" value="Genomic_DNA"/>
</dbReference>
<feature type="compositionally biased region" description="Basic and acidic residues" evidence="1">
    <location>
        <begin position="129"/>
        <end position="142"/>
    </location>
</feature>
<protein>
    <recommendedName>
        <fullName evidence="2">Putative plant transposon protein domain-containing protein</fullName>
    </recommendedName>
</protein>
<organism evidence="3 4">
    <name type="scientific">Stylosanthes scabra</name>
    <dbReference type="NCBI Taxonomy" id="79078"/>
    <lineage>
        <taxon>Eukaryota</taxon>
        <taxon>Viridiplantae</taxon>
        <taxon>Streptophyta</taxon>
        <taxon>Embryophyta</taxon>
        <taxon>Tracheophyta</taxon>
        <taxon>Spermatophyta</taxon>
        <taxon>Magnoliopsida</taxon>
        <taxon>eudicotyledons</taxon>
        <taxon>Gunneridae</taxon>
        <taxon>Pentapetalae</taxon>
        <taxon>rosids</taxon>
        <taxon>fabids</taxon>
        <taxon>Fabales</taxon>
        <taxon>Fabaceae</taxon>
        <taxon>Papilionoideae</taxon>
        <taxon>50 kb inversion clade</taxon>
        <taxon>dalbergioids sensu lato</taxon>
        <taxon>Dalbergieae</taxon>
        <taxon>Pterocarpus clade</taxon>
        <taxon>Stylosanthes</taxon>
    </lineage>
</organism>
<gene>
    <name evidence="3" type="ORF">PIB30_070692</name>
</gene>
<evidence type="ECO:0000256" key="1">
    <source>
        <dbReference type="SAM" id="MobiDB-lite"/>
    </source>
</evidence>
<proteinExistence type="predicted"/>
<dbReference type="InterPro" id="IPR046796">
    <property type="entry name" value="Transposase_32_dom"/>
</dbReference>
<feature type="compositionally biased region" description="Pro residues" evidence="1">
    <location>
        <begin position="154"/>
        <end position="169"/>
    </location>
</feature>
<feature type="domain" description="Putative plant transposon protein" evidence="2">
    <location>
        <begin position="6"/>
        <end position="114"/>
    </location>
</feature>
<accession>A0ABU6UP67</accession>
<evidence type="ECO:0000313" key="4">
    <source>
        <dbReference type="Proteomes" id="UP001341840"/>
    </source>
</evidence>